<comment type="caution">
    <text evidence="2">The sequence shown here is derived from an EMBL/GenBank/DDBJ whole genome shotgun (WGS) entry which is preliminary data.</text>
</comment>
<evidence type="ECO:0000256" key="1">
    <source>
        <dbReference type="SAM" id="MobiDB-lite"/>
    </source>
</evidence>
<feature type="compositionally biased region" description="Polar residues" evidence="1">
    <location>
        <begin position="148"/>
        <end position="163"/>
    </location>
</feature>
<name>A0A1F6AR82_9BACT</name>
<dbReference type="EMBL" id="MFJR01000007">
    <property type="protein sequence ID" value="OGG27022.1"/>
    <property type="molecule type" value="Genomic_DNA"/>
</dbReference>
<feature type="compositionally biased region" description="Basic and acidic residues" evidence="1">
    <location>
        <begin position="63"/>
        <end position="84"/>
    </location>
</feature>
<feature type="compositionally biased region" description="Basic and acidic residues" evidence="1">
    <location>
        <begin position="113"/>
        <end position="125"/>
    </location>
</feature>
<protein>
    <submittedName>
        <fullName evidence="2">Uncharacterized protein</fullName>
    </submittedName>
</protein>
<feature type="region of interest" description="Disordered" evidence="1">
    <location>
        <begin position="63"/>
        <end position="163"/>
    </location>
</feature>
<gene>
    <name evidence="2" type="ORF">A2960_02655</name>
</gene>
<evidence type="ECO:0000313" key="2">
    <source>
        <dbReference type="EMBL" id="OGG27022.1"/>
    </source>
</evidence>
<dbReference type="AlphaFoldDB" id="A0A1F6AR82"/>
<accession>A0A1F6AR82</accession>
<organism evidence="2 3">
    <name type="scientific">Candidatus Gottesmanbacteria bacterium RIFCSPLOWO2_01_FULL_39_12b</name>
    <dbReference type="NCBI Taxonomy" id="1798388"/>
    <lineage>
        <taxon>Bacteria</taxon>
        <taxon>Candidatus Gottesmaniibacteriota</taxon>
    </lineage>
</organism>
<dbReference type="Proteomes" id="UP000176609">
    <property type="component" value="Unassembled WGS sequence"/>
</dbReference>
<sequence length="163" mass="18050">MSSKLKKIITGSIEAAKDSARQVASTVSPGKLIEQAIGSKSLQSEDEFSKYLKNLGPNLSKEQLKKKEEELGASDQKELEETRKVLRQTTPKHMMLPQTPTAARPYEVLLQEEEQKKAQAVEARKQQPRPLATPTSKPIQGKLGPQKRTPSSGFETKQNVKIG</sequence>
<evidence type="ECO:0000313" key="3">
    <source>
        <dbReference type="Proteomes" id="UP000176609"/>
    </source>
</evidence>
<proteinExistence type="predicted"/>
<reference evidence="2 3" key="1">
    <citation type="journal article" date="2016" name="Nat. Commun.">
        <title>Thousands of microbial genomes shed light on interconnected biogeochemical processes in an aquifer system.</title>
        <authorList>
            <person name="Anantharaman K."/>
            <person name="Brown C.T."/>
            <person name="Hug L.A."/>
            <person name="Sharon I."/>
            <person name="Castelle C.J."/>
            <person name="Probst A.J."/>
            <person name="Thomas B.C."/>
            <person name="Singh A."/>
            <person name="Wilkins M.J."/>
            <person name="Karaoz U."/>
            <person name="Brodie E.L."/>
            <person name="Williams K.H."/>
            <person name="Hubbard S.S."/>
            <person name="Banfield J.F."/>
        </authorList>
    </citation>
    <scope>NUCLEOTIDE SEQUENCE [LARGE SCALE GENOMIC DNA]</scope>
</reference>